<evidence type="ECO:0000256" key="3">
    <source>
        <dbReference type="ARBA" id="ARBA00012438"/>
    </source>
</evidence>
<dbReference type="PRINTS" id="PR00344">
    <property type="entry name" value="BCTRLSENSOR"/>
</dbReference>
<evidence type="ECO:0000256" key="8">
    <source>
        <dbReference type="SAM" id="Phobius"/>
    </source>
</evidence>
<dbReference type="EC" id="2.7.13.3" evidence="3"/>
<evidence type="ECO:0000256" key="5">
    <source>
        <dbReference type="ARBA" id="ARBA00022679"/>
    </source>
</evidence>
<name>A0A9D1L4S0_9FIRM</name>
<dbReference type="SUPFAM" id="SSF47384">
    <property type="entry name" value="Homodimeric domain of signal transducing histidine kinase"/>
    <property type="match status" value="1"/>
</dbReference>
<dbReference type="Pfam" id="PF02518">
    <property type="entry name" value="HATPase_c"/>
    <property type="match status" value="1"/>
</dbReference>
<dbReference type="CDD" id="cd00082">
    <property type="entry name" value="HisKA"/>
    <property type="match status" value="1"/>
</dbReference>
<evidence type="ECO:0000313" key="11">
    <source>
        <dbReference type="Proteomes" id="UP000824090"/>
    </source>
</evidence>
<comment type="catalytic activity">
    <reaction evidence="1">
        <text>ATP + protein L-histidine = ADP + protein N-phospho-L-histidine.</text>
        <dbReference type="EC" id="2.7.13.3"/>
    </reaction>
</comment>
<dbReference type="GO" id="GO:0016036">
    <property type="term" value="P:cellular response to phosphate starvation"/>
    <property type="evidence" value="ECO:0007669"/>
    <property type="project" value="TreeGrafter"/>
</dbReference>
<keyword evidence="8" id="KW-0812">Transmembrane</keyword>
<keyword evidence="8" id="KW-0472">Membrane</keyword>
<feature type="transmembrane region" description="Helical" evidence="8">
    <location>
        <begin position="6"/>
        <end position="28"/>
    </location>
</feature>
<reference evidence="10" key="1">
    <citation type="submission" date="2020-10" db="EMBL/GenBank/DDBJ databases">
        <authorList>
            <person name="Gilroy R."/>
        </authorList>
    </citation>
    <scope>NUCLEOTIDE SEQUENCE</scope>
    <source>
        <strain evidence="10">ChiHcec3-6078</strain>
    </source>
</reference>
<dbReference type="InterPro" id="IPR003661">
    <property type="entry name" value="HisK_dim/P_dom"/>
</dbReference>
<dbReference type="Proteomes" id="UP000824090">
    <property type="component" value="Unassembled WGS sequence"/>
</dbReference>
<evidence type="ECO:0000256" key="2">
    <source>
        <dbReference type="ARBA" id="ARBA00004370"/>
    </source>
</evidence>
<evidence type="ECO:0000259" key="9">
    <source>
        <dbReference type="PROSITE" id="PS50109"/>
    </source>
</evidence>
<sequence length="307" mass="34231">MEIPLYLAAAGGSALGAVIAVLLIKLYLIKKSVREIRLSMEESLTQETNTLIGIYGGDRSIRLLAEDLNRQLRLLREERARFRQGDQELKRAIANSSHDLRTPLTAVFGYLDLLEKEEKSRKAEEYLAVIRDRSEAMKQLTEDLFTYSLAASSSREPEYAEINLKGALEESIASFYPAFKGRGIEPAVSITEKRVERRLDAVALERILENILSNALKYSGGDLSIALEPSGEMRFSNSAPDLDEVRTERLFDRFYTVETAGRSTGLGLSIARILTEKMGGNIKASFKEGRLTITLYFPEGRPASGDV</sequence>
<evidence type="ECO:0000313" key="10">
    <source>
        <dbReference type="EMBL" id="HIU24894.1"/>
    </source>
</evidence>
<protein>
    <recommendedName>
        <fullName evidence="3">histidine kinase</fullName>
        <ecNumber evidence="3">2.7.13.3</ecNumber>
    </recommendedName>
</protein>
<accession>A0A9D1L4S0</accession>
<dbReference type="Pfam" id="PF00512">
    <property type="entry name" value="HisKA"/>
    <property type="match status" value="1"/>
</dbReference>
<evidence type="ECO:0000256" key="4">
    <source>
        <dbReference type="ARBA" id="ARBA00022553"/>
    </source>
</evidence>
<proteinExistence type="predicted"/>
<evidence type="ECO:0000256" key="1">
    <source>
        <dbReference type="ARBA" id="ARBA00000085"/>
    </source>
</evidence>
<dbReference type="AlphaFoldDB" id="A0A9D1L4S0"/>
<dbReference type="InterPro" id="IPR004358">
    <property type="entry name" value="Sig_transdc_His_kin-like_C"/>
</dbReference>
<dbReference type="PANTHER" id="PTHR45453">
    <property type="entry name" value="PHOSPHATE REGULON SENSOR PROTEIN PHOR"/>
    <property type="match status" value="1"/>
</dbReference>
<gene>
    <name evidence="10" type="ORF">IAC50_00155</name>
</gene>
<dbReference type="InterPro" id="IPR005467">
    <property type="entry name" value="His_kinase_dom"/>
</dbReference>
<dbReference type="GO" id="GO:0000155">
    <property type="term" value="F:phosphorelay sensor kinase activity"/>
    <property type="evidence" value="ECO:0007669"/>
    <property type="project" value="InterPro"/>
</dbReference>
<dbReference type="SMART" id="SM00387">
    <property type="entry name" value="HATPase_c"/>
    <property type="match status" value="1"/>
</dbReference>
<organism evidence="10 11">
    <name type="scientific">Candidatus Allocopromorpha excrementigallinarum</name>
    <dbReference type="NCBI Taxonomy" id="2840742"/>
    <lineage>
        <taxon>Bacteria</taxon>
        <taxon>Bacillati</taxon>
        <taxon>Bacillota</taxon>
        <taxon>Clostridia</taxon>
        <taxon>Eubacteriales</taxon>
        <taxon>Eubacteriaceae</taxon>
        <taxon>Eubacteriaceae incertae sedis</taxon>
        <taxon>Candidatus Allocopromorpha</taxon>
    </lineage>
</organism>
<keyword evidence="5" id="KW-0808">Transferase</keyword>
<dbReference type="InterPro" id="IPR050351">
    <property type="entry name" value="BphY/WalK/GraS-like"/>
</dbReference>
<reference evidence="10" key="2">
    <citation type="journal article" date="2021" name="PeerJ">
        <title>Extensive microbial diversity within the chicken gut microbiome revealed by metagenomics and culture.</title>
        <authorList>
            <person name="Gilroy R."/>
            <person name="Ravi A."/>
            <person name="Getino M."/>
            <person name="Pursley I."/>
            <person name="Horton D.L."/>
            <person name="Alikhan N.F."/>
            <person name="Baker D."/>
            <person name="Gharbi K."/>
            <person name="Hall N."/>
            <person name="Watson M."/>
            <person name="Adriaenssens E.M."/>
            <person name="Foster-Nyarko E."/>
            <person name="Jarju S."/>
            <person name="Secka A."/>
            <person name="Antonio M."/>
            <person name="Oren A."/>
            <person name="Chaudhuri R.R."/>
            <person name="La Ragione R."/>
            <person name="Hildebrand F."/>
            <person name="Pallen M.J."/>
        </authorList>
    </citation>
    <scope>NUCLEOTIDE SEQUENCE</scope>
    <source>
        <strain evidence="10">ChiHcec3-6078</strain>
    </source>
</reference>
<dbReference type="PANTHER" id="PTHR45453:SF1">
    <property type="entry name" value="PHOSPHATE REGULON SENSOR PROTEIN PHOR"/>
    <property type="match status" value="1"/>
</dbReference>
<feature type="domain" description="Histidine kinase" evidence="9">
    <location>
        <begin position="95"/>
        <end position="301"/>
    </location>
</feature>
<dbReference type="GO" id="GO:0005886">
    <property type="term" value="C:plasma membrane"/>
    <property type="evidence" value="ECO:0007669"/>
    <property type="project" value="TreeGrafter"/>
</dbReference>
<dbReference type="EMBL" id="DVMP01000003">
    <property type="protein sequence ID" value="HIU24894.1"/>
    <property type="molecule type" value="Genomic_DNA"/>
</dbReference>
<dbReference type="Gene3D" id="3.30.565.10">
    <property type="entry name" value="Histidine kinase-like ATPase, C-terminal domain"/>
    <property type="match status" value="1"/>
</dbReference>
<dbReference type="InterPro" id="IPR003594">
    <property type="entry name" value="HATPase_dom"/>
</dbReference>
<dbReference type="GO" id="GO:0004721">
    <property type="term" value="F:phosphoprotein phosphatase activity"/>
    <property type="evidence" value="ECO:0007669"/>
    <property type="project" value="TreeGrafter"/>
</dbReference>
<comment type="subcellular location">
    <subcellularLocation>
        <location evidence="2">Membrane</location>
    </subcellularLocation>
</comment>
<keyword evidence="6 10" id="KW-0418">Kinase</keyword>
<dbReference type="PROSITE" id="PS50109">
    <property type="entry name" value="HIS_KIN"/>
    <property type="match status" value="1"/>
</dbReference>
<dbReference type="InterPro" id="IPR036890">
    <property type="entry name" value="HATPase_C_sf"/>
</dbReference>
<dbReference type="SUPFAM" id="SSF55874">
    <property type="entry name" value="ATPase domain of HSP90 chaperone/DNA topoisomerase II/histidine kinase"/>
    <property type="match status" value="1"/>
</dbReference>
<comment type="caution">
    <text evidence="10">The sequence shown here is derived from an EMBL/GenBank/DDBJ whole genome shotgun (WGS) entry which is preliminary data.</text>
</comment>
<keyword evidence="8" id="KW-1133">Transmembrane helix</keyword>
<evidence type="ECO:0000256" key="6">
    <source>
        <dbReference type="ARBA" id="ARBA00022777"/>
    </source>
</evidence>
<evidence type="ECO:0000256" key="7">
    <source>
        <dbReference type="ARBA" id="ARBA00023012"/>
    </source>
</evidence>
<keyword evidence="7" id="KW-0902">Two-component regulatory system</keyword>
<dbReference type="Gene3D" id="1.10.287.130">
    <property type="match status" value="1"/>
</dbReference>
<keyword evidence="4" id="KW-0597">Phosphoprotein</keyword>
<dbReference type="SMART" id="SM00388">
    <property type="entry name" value="HisKA"/>
    <property type="match status" value="1"/>
</dbReference>
<dbReference type="InterPro" id="IPR036097">
    <property type="entry name" value="HisK_dim/P_sf"/>
</dbReference>